<evidence type="ECO:0000313" key="2">
    <source>
        <dbReference type="EMBL" id="MBB6078401.1"/>
    </source>
</evidence>
<reference evidence="2 3" key="1">
    <citation type="submission" date="2020-08" db="EMBL/GenBank/DDBJ databases">
        <title>Genomic Encyclopedia of Type Strains, Phase IV (KMG-IV): sequencing the most valuable type-strain genomes for metagenomic binning, comparative biology and taxonomic classification.</title>
        <authorList>
            <person name="Goeker M."/>
        </authorList>
    </citation>
    <scope>NUCLEOTIDE SEQUENCE [LARGE SCALE GENOMIC DNA]</scope>
    <source>
        <strain evidence="2 3">DSM 43350</strain>
    </source>
</reference>
<gene>
    <name evidence="2" type="ORF">HNR57_004333</name>
</gene>
<dbReference type="AlphaFoldDB" id="A0A7W9TDU7"/>
<dbReference type="RefSeq" id="WP_246554813.1">
    <property type="nucleotide sequence ID" value="NZ_BAAARS010000007.1"/>
</dbReference>
<dbReference type="PROSITE" id="PS50126">
    <property type="entry name" value="S1"/>
    <property type="match status" value="1"/>
</dbReference>
<proteinExistence type="predicted"/>
<dbReference type="SUPFAM" id="SSF50249">
    <property type="entry name" value="Nucleic acid-binding proteins"/>
    <property type="match status" value="1"/>
</dbReference>
<accession>A0A7W9TDU7</accession>
<dbReference type="InterPro" id="IPR012340">
    <property type="entry name" value="NA-bd_OB-fold"/>
</dbReference>
<dbReference type="GO" id="GO:0003676">
    <property type="term" value="F:nucleic acid binding"/>
    <property type="evidence" value="ECO:0007669"/>
    <property type="project" value="InterPro"/>
</dbReference>
<evidence type="ECO:0000259" key="1">
    <source>
        <dbReference type="PROSITE" id="PS50126"/>
    </source>
</evidence>
<comment type="caution">
    <text evidence="2">The sequence shown here is derived from an EMBL/GenBank/DDBJ whole genome shotgun (WGS) entry which is preliminary data.</text>
</comment>
<keyword evidence="2" id="KW-0689">Ribosomal protein</keyword>
<dbReference type="EMBL" id="JACHGV010000006">
    <property type="protein sequence ID" value="MBB6078401.1"/>
    <property type="molecule type" value="Genomic_DNA"/>
</dbReference>
<protein>
    <submittedName>
        <fullName evidence="2">Ribosomal protein S1</fullName>
    </submittedName>
</protein>
<feature type="domain" description="S1 motif" evidence="1">
    <location>
        <begin position="20"/>
        <end position="92"/>
    </location>
</feature>
<keyword evidence="3" id="KW-1185">Reference proteome</keyword>
<dbReference type="Gene3D" id="2.40.50.140">
    <property type="entry name" value="Nucleic acid-binding proteins"/>
    <property type="match status" value="1"/>
</dbReference>
<dbReference type="InterPro" id="IPR003029">
    <property type="entry name" value="S1_domain"/>
</dbReference>
<evidence type="ECO:0000313" key="3">
    <source>
        <dbReference type="Proteomes" id="UP000591537"/>
    </source>
</evidence>
<dbReference type="GO" id="GO:0005840">
    <property type="term" value="C:ribosome"/>
    <property type="evidence" value="ECO:0007669"/>
    <property type="project" value="UniProtKB-KW"/>
</dbReference>
<dbReference type="Proteomes" id="UP000591537">
    <property type="component" value="Unassembled WGS sequence"/>
</dbReference>
<sequence length="99" mass="10824">MSEQSPDPRMQSLINQLRPGAVRTVKVIGFDGADVLVELADADGGTEIGRIPRQEASMRGMAHPSELFEVGQEINAEEIGRWREGQLHLSSRACEIPAL</sequence>
<organism evidence="2 3">
    <name type="scientific">Streptomyces paradoxus</name>
    <dbReference type="NCBI Taxonomy" id="66375"/>
    <lineage>
        <taxon>Bacteria</taxon>
        <taxon>Bacillati</taxon>
        <taxon>Actinomycetota</taxon>
        <taxon>Actinomycetes</taxon>
        <taxon>Kitasatosporales</taxon>
        <taxon>Streptomycetaceae</taxon>
        <taxon>Streptomyces</taxon>
    </lineage>
</organism>
<name>A0A7W9TDU7_9ACTN</name>
<keyword evidence="2" id="KW-0687">Ribonucleoprotein</keyword>